<dbReference type="RefSeq" id="WP_394828764.1">
    <property type="nucleotide sequence ID" value="NZ_CP089984.1"/>
</dbReference>
<organism evidence="4 5">
    <name type="scientific">Pendulispora albinea</name>
    <dbReference type="NCBI Taxonomy" id="2741071"/>
    <lineage>
        <taxon>Bacteria</taxon>
        <taxon>Pseudomonadati</taxon>
        <taxon>Myxococcota</taxon>
        <taxon>Myxococcia</taxon>
        <taxon>Myxococcales</taxon>
        <taxon>Sorangiineae</taxon>
        <taxon>Pendulisporaceae</taxon>
        <taxon>Pendulispora</taxon>
    </lineage>
</organism>
<feature type="signal peptide" evidence="2">
    <location>
        <begin position="1"/>
        <end position="18"/>
    </location>
</feature>
<dbReference type="PROSITE" id="PS50240">
    <property type="entry name" value="TRYPSIN_DOM"/>
    <property type="match status" value="1"/>
</dbReference>
<evidence type="ECO:0000313" key="4">
    <source>
        <dbReference type="EMBL" id="WXB19140.1"/>
    </source>
</evidence>
<accession>A0ABZ2M9F3</accession>
<dbReference type="SMART" id="SM00020">
    <property type="entry name" value="Tryp_SPc"/>
    <property type="match status" value="1"/>
</dbReference>
<dbReference type="InterPro" id="IPR018114">
    <property type="entry name" value="TRYPSIN_HIS"/>
</dbReference>
<feature type="domain" description="Peptidase S1" evidence="3">
    <location>
        <begin position="211"/>
        <end position="442"/>
    </location>
</feature>
<reference evidence="4 5" key="1">
    <citation type="submission" date="2021-12" db="EMBL/GenBank/DDBJ databases">
        <title>Discovery of the Pendulisporaceae a myxobacterial family with distinct sporulation behavior and unique specialized metabolism.</title>
        <authorList>
            <person name="Garcia R."/>
            <person name="Popoff A."/>
            <person name="Bader C.D."/>
            <person name="Loehr J."/>
            <person name="Walesch S."/>
            <person name="Walt C."/>
            <person name="Boldt J."/>
            <person name="Bunk B."/>
            <person name="Haeckl F.J.F.P.J."/>
            <person name="Gunesch A.P."/>
            <person name="Birkelbach J."/>
            <person name="Nuebel U."/>
            <person name="Pietschmann T."/>
            <person name="Bach T."/>
            <person name="Mueller R."/>
        </authorList>
    </citation>
    <scope>NUCLEOTIDE SEQUENCE [LARGE SCALE GENOMIC DNA]</scope>
    <source>
        <strain evidence="4 5">MSr11954</strain>
    </source>
</reference>
<dbReference type="PANTHER" id="PTHR24260:SF132">
    <property type="entry name" value="PEPTIDASE S1 DOMAIN-CONTAINING PROTEIN"/>
    <property type="match status" value="1"/>
</dbReference>
<evidence type="ECO:0000313" key="5">
    <source>
        <dbReference type="Proteomes" id="UP001370348"/>
    </source>
</evidence>
<evidence type="ECO:0000256" key="2">
    <source>
        <dbReference type="SAM" id="SignalP"/>
    </source>
</evidence>
<feature type="chain" id="PRO_5045388709" evidence="2">
    <location>
        <begin position="19"/>
        <end position="442"/>
    </location>
</feature>
<gene>
    <name evidence="4" type="ORF">LZC94_18110</name>
</gene>
<proteinExistence type="predicted"/>
<keyword evidence="2" id="KW-0732">Signal</keyword>
<feature type="region of interest" description="Disordered" evidence="1">
    <location>
        <begin position="17"/>
        <end position="38"/>
    </location>
</feature>
<dbReference type="EMBL" id="CP089984">
    <property type="protein sequence ID" value="WXB19140.1"/>
    <property type="molecule type" value="Genomic_DNA"/>
</dbReference>
<dbReference type="Proteomes" id="UP001370348">
    <property type="component" value="Chromosome"/>
</dbReference>
<dbReference type="Gene3D" id="2.40.10.10">
    <property type="entry name" value="Trypsin-like serine proteases"/>
    <property type="match status" value="2"/>
</dbReference>
<dbReference type="PROSITE" id="PS00134">
    <property type="entry name" value="TRYPSIN_HIS"/>
    <property type="match status" value="1"/>
</dbReference>
<dbReference type="PANTHER" id="PTHR24260">
    <property type="match status" value="1"/>
</dbReference>
<dbReference type="InterPro" id="IPR001254">
    <property type="entry name" value="Trypsin_dom"/>
</dbReference>
<dbReference type="SUPFAM" id="SSF50494">
    <property type="entry name" value="Trypsin-like serine proteases"/>
    <property type="match status" value="1"/>
</dbReference>
<dbReference type="InterPro" id="IPR009003">
    <property type="entry name" value="Peptidase_S1_PA"/>
</dbReference>
<name>A0ABZ2M9F3_9BACT</name>
<evidence type="ECO:0000256" key="1">
    <source>
        <dbReference type="SAM" id="MobiDB-lite"/>
    </source>
</evidence>
<dbReference type="Pfam" id="PF00089">
    <property type="entry name" value="Trypsin"/>
    <property type="match status" value="1"/>
</dbReference>
<dbReference type="InterPro" id="IPR001314">
    <property type="entry name" value="Peptidase_S1A"/>
</dbReference>
<dbReference type="PRINTS" id="PR00722">
    <property type="entry name" value="CHYMOTRYPSIN"/>
</dbReference>
<keyword evidence="5" id="KW-1185">Reference proteome</keyword>
<evidence type="ECO:0000259" key="3">
    <source>
        <dbReference type="PROSITE" id="PS50240"/>
    </source>
</evidence>
<dbReference type="InterPro" id="IPR043504">
    <property type="entry name" value="Peptidase_S1_PA_chymotrypsin"/>
</dbReference>
<dbReference type="InterPro" id="IPR051333">
    <property type="entry name" value="CLIP_Serine_Protease"/>
</dbReference>
<protein>
    <submittedName>
        <fullName evidence="4">S1 family peptidase</fullName>
    </submittedName>
</protein>
<sequence length="442" mass="46453">MSWSILVLLTLASACSGAKEQSPPSSDDRVQMDASQDTRSQLGVATWGLRVREDRSTVMRGYDASQAPVIELESRASAGSDATFESAVRGARGSARMKLRAGAQRTQADVLENTFATDVEALRIVARIVADLATQRPRETGAGGGKHPSANALAITADAGTPLVDGARSLYSSCSSSLLQSGNAAANTTAACATGSCSADTVRSASQAQGLAGSECVQSLREDQGAKVTKDHPEVGRMVINGAHCTATLVGKRTILTAAHCLAYKTGKAEGEAWFYPGKSGSSEVVADSSNTRRLRIEELKSYASAGGTRDVGVAKLEREADVVPAGISDAEPFDQWCPVCGENKASVVYGFGIHADCSNNGQWSGKSDNHRREFSFTWGNDTEVLCGGDSGGPVFWQARNAIVAVNSMGGPGATDTFGKVTKKNEDIYNDVQDRIKEWGGR</sequence>